<dbReference type="Proteomes" id="UP001055879">
    <property type="component" value="Linkage Group LG05"/>
</dbReference>
<protein>
    <submittedName>
        <fullName evidence="1">Uncharacterized protein</fullName>
    </submittedName>
</protein>
<reference evidence="1 2" key="2">
    <citation type="journal article" date="2022" name="Mol. Ecol. Resour.">
        <title>The genomes of chicory, endive, great burdock and yacon provide insights into Asteraceae paleo-polyploidization history and plant inulin production.</title>
        <authorList>
            <person name="Fan W."/>
            <person name="Wang S."/>
            <person name="Wang H."/>
            <person name="Wang A."/>
            <person name="Jiang F."/>
            <person name="Liu H."/>
            <person name="Zhao H."/>
            <person name="Xu D."/>
            <person name="Zhang Y."/>
        </authorList>
    </citation>
    <scope>NUCLEOTIDE SEQUENCE [LARGE SCALE GENOMIC DNA]</scope>
    <source>
        <strain evidence="2">cv. Niubang</strain>
    </source>
</reference>
<organism evidence="1 2">
    <name type="scientific">Arctium lappa</name>
    <name type="common">Greater burdock</name>
    <name type="synonym">Lappa major</name>
    <dbReference type="NCBI Taxonomy" id="4217"/>
    <lineage>
        <taxon>Eukaryota</taxon>
        <taxon>Viridiplantae</taxon>
        <taxon>Streptophyta</taxon>
        <taxon>Embryophyta</taxon>
        <taxon>Tracheophyta</taxon>
        <taxon>Spermatophyta</taxon>
        <taxon>Magnoliopsida</taxon>
        <taxon>eudicotyledons</taxon>
        <taxon>Gunneridae</taxon>
        <taxon>Pentapetalae</taxon>
        <taxon>asterids</taxon>
        <taxon>campanulids</taxon>
        <taxon>Asterales</taxon>
        <taxon>Asteraceae</taxon>
        <taxon>Carduoideae</taxon>
        <taxon>Cardueae</taxon>
        <taxon>Arctiinae</taxon>
        <taxon>Arctium</taxon>
    </lineage>
</organism>
<keyword evidence="2" id="KW-1185">Reference proteome</keyword>
<evidence type="ECO:0000313" key="1">
    <source>
        <dbReference type="EMBL" id="KAI3730175.1"/>
    </source>
</evidence>
<proteinExistence type="predicted"/>
<comment type="caution">
    <text evidence="1">The sequence shown here is derived from an EMBL/GenBank/DDBJ whole genome shotgun (WGS) entry which is preliminary data.</text>
</comment>
<name>A0ACB9C7J5_ARCLA</name>
<evidence type="ECO:0000313" key="2">
    <source>
        <dbReference type="Proteomes" id="UP001055879"/>
    </source>
</evidence>
<dbReference type="EMBL" id="CM042051">
    <property type="protein sequence ID" value="KAI3730175.1"/>
    <property type="molecule type" value="Genomic_DNA"/>
</dbReference>
<accession>A0ACB9C7J5</accession>
<gene>
    <name evidence="1" type="ORF">L6452_18852</name>
</gene>
<sequence>MRSATEQPPSPSPFPSVSSKIYQISNLAFKLLTMEVPVTIAGDAFKCIQGTFISGRHKLSTSIYRMTNNAYMVVLQALLIPIPTTTALPHFLPPPGIPSN</sequence>
<reference evidence="2" key="1">
    <citation type="journal article" date="2022" name="Mol. Ecol. Resour.">
        <title>The genomes of chicory, endive, great burdock and yacon provide insights into Asteraceae palaeo-polyploidization history and plant inulin production.</title>
        <authorList>
            <person name="Fan W."/>
            <person name="Wang S."/>
            <person name="Wang H."/>
            <person name="Wang A."/>
            <person name="Jiang F."/>
            <person name="Liu H."/>
            <person name="Zhao H."/>
            <person name="Xu D."/>
            <person name="Zhang Y."/>
        </authorList>
    </citation>
    <scope>NUCLEOTIDE SEQUENCE [LARGE SCALE GENOMIC DNA]</scope>
    <source>
        <strain evidence="2">cv. Niubang</strain>
    </source>
</reference>